<proteinExistence type="predicted"/>
<protein>
    <recommendedName>
        <fullName evidence="3">HTH psq-type domain-containing protein</fullName>
    </recommendedName>
</protein>
<keyword evidence="2" id="KW-1185">Reference proteome</keyword>
<evidence type="ECO:0000313" key="2">
    <source>
        <dbReference type="Proteomes" id="UP000287033"/>
    </source>
</evidence>
<dbReference type="Proteomes" id="UP000287033">
    <property type="component" value="Unassembled WGS sequence"/>
</dbReference>
<name>A0A401TPM0_CHIPU</name>
<comment type="caution">
    <text evidence="1">The sequence shown here is derived from an EMBL/GenBank/DDBJ whole genome shotgun (WGS) entry which is preliminary data.</text>
</comment>
<dbReference type="AlphaFoldDB" id="A0A401TPM0"/>
<reference evidence="1 2" key="1">
    <citation type="journal article" date="2018" name="Nat. Ecol. Evol.">
        <title>Shark genomes provide insights into elasmobranch evolution and the origin of vertebrates.</title>
        <authorList>
            <person name="Hara Y"/>
            <person name="Yamaguchi K"/>
            <person name="Onimaru K"/>
            <person name="Kadota M"/>
            <person name="Koyanagi M"/>
            <person name="Keeley SD"/>
            <person name="Tatsumi K"/>
            <person name="Tanaka K"/>
            <person name="Motone F"/>
            <person name="Kageyama Y"/>
            <person name="Nozu R"/>
            <person name="Adachi N"/>
            <person name="Nishimura O"/>
            <person name="Nakagawa R"/>
            <person name="Tanegashima C"/>
            <person name="Kiyatake I"/>
            <person name="Matsumoto R"/>
            <person name="Murakumo K"/>
            <person name="Nishida K"/>
            <person name="Terakita A"/>
            <person name="Kuratani S"/>
            <person name="Sato K"/>
            <person name="Hyodo S Kuraku.S."/>
        </authorList>
    </citation>
    <scope>NUCLEOTIDE SEQUENCE [LARGE SCALE GENOMIC DNA]</scope>
</reference>
<dbReference type="EMBL" id="BEZZ01133289">
    <property type="protein sequence ID" value="GCC44569.1"/>
    <property type="molecule type" value="Genomic_DNA"/>
</dbReference>
<evidence type="ECO:0000313" key="1">
    <source>
        <dbReference type="EMBL" id="GCC44569.1"/>
    </source>
</evidence>
<evidence type="ECO:0008006" key="3">
    <source>
        <dbReference type="Google" id="ProtNLM"/>
    </source>
</evidence>
<feature type="non-terminal residue" evidence="1">
    <location>
        <position position="1"/>
    </location>
</feature>
<gene>
    <name evidence="1" type="ORF">chiPu_0028518</name>
</gene>
<accession>A0A401TPM0</accession>
<sequence>LIMAPKKVKSGRDSGVNKPQRITMETKKEIIAKDESGARVSDLAKLYDMAKRINWNYINSNGKR</sequence>
<organism evidence="1 2">
    <name type="scientific">Chiloscyllium punctatum</name>
    <name type="common">Brownbanded bambooshark</name>
    <name type="synonym">Hemiscyllium punctatum</name>
    <dbReference type="NCBI Taxonomy" id="137246"/>
    <lineage>
        <taxon>Eukaryota</taxon>
        <taxon>Metazoa</taxon>
        <taxon>Chordata</taxon>
        <taxon>Craniata</taxon>
        <taxon>Vertebrata</taxon>
        <taxon>Chondrichthyes</taxon>
        <taxon>Elasmobranchii</taxon>
        <taxon>Galeomorphii</taxon>
        <taxon>Galeoidea</taxon>
        <taxon>Orectolobiformes</taxon>
        <taxon>Hemiscylliidae</taxon>
        <taxon>Chiloscyllium</taxon>
    </lineage>
</organism>